<accession>A0A7U9TLG1</accession>
<dbReference type="InterPro" id="IPR010982">
    <property type="entry name" value="Lambda_DNA-bd_dom_sf"/>
</dbReference>
<organism evidence="1 2">
    <name type="scientific">Mariniplasma anaerobium</name>
    <dbReference type="NCBI Taxonomy" id="2735436"/>
    <lineage>
        <taxon>Bacteria</taxon>
        <taxon>Bacillati</taxon>
        <taxon>Mycoplasmatota</taxon>
        <taxon>Mollicutes</taxon>
        <taxon>Acholeplasmatales</taxon>
        <taxon>Acholeplasmataceae</taxon>
        <taxon>Mariniplasma</taxon>
    </lineage>
</organism>
<dbReference type="RefSeq" id="WP_176239605.1">
    <property type="nucleotide sequence ID" value="NZ_AP024412.1"/>
</dbReference>
<keyword evidence="2" id="KW-1185">Reference proteome</keyword>
<dbReference type="CDD" id="cd00093">
    <property type="entry name" value="HTH_XRE"/>
    <property type="match status" value="1"/>
</dbReference>
<dbReference type="InterPro" id="IPR001387">
    <property type="entry name" value="Cro/C1-type_HTH"/>
</dbReference>
<dbReference type="PROSITE" id="PS50943">
    <property type="entry name" value="HTH_CROC1"/>
    <property type="match status" value="1"/>
</dbReference>
<dbReference type="AlphaFoldDB" id="A0A7U9TLG1"/>
<evidence type="ECO:0000313" key="2">
    <source>
        <dbReference type="Proteomes" id="UP000620133"/>
    </source>
</evidence>
<proteinExistence type="predicted"/>
<dbReference type="EMBL" id="AP024412">
    <property type="protein sequence ID" value="BCR36142.1"/>
    <property type="molecule type" value="Genomic_DNA"/>
</dbReference>
<reference evidence="1" key="1">
    <citation type="submission" date="2021-01" db="EMBL/GenBank/DDBJ databases">
        <title>Draft genome sequence of Acholeplasmataceae bacterium strain Mahy22.</title>
        <authorList>
            <person name="Watanabe M."/>
            <person name="Kojima H."/>
            <person name="Fukui M."/>
        </authorList>
    </citation>
    <scope>NUCLEOTIDE SEQUENCE</scope>
    <source>
        <strain evidence="1">Mahy22</strain>
    </source>
</reference>
<name>A0A7U9TLG1_9MOLU</name>
<dbReference type="SUPFAM" id="SSF47413">
    <property type="entry name" value="lambda repressor-like DNA-binding domains"/>
    <property type="match status" value="1"/>
</dbReference>
<dbReference type="Gene3D" id="1.10.260.40">
    <property type="entry name" value="lambda repressor-like DNA-binding domains"/>
    <property type="match status" value="1"/>
</dbReference>
<dbReference type="KEGG" id="manr:MPAN_010350"/>
<gene>
    <name evidence="1" type="ORF">MPAN_010350</name>
</gene>
<dbReference type="Proteomes" id="UP000620133">
    <property type="component" value="Chromosome"/>
</dbReference>
<evidence type="ECO:0000313" key="1">
    <source>
        <dbReference type="EMBL" id="BCR36142.1"/>
    </source>
</evidence>
<protein>
    <submittedName>
        <fullName evidence="1">Uncharacterized protein</fullName>
    </submittedName>
</protein>
<dbReference type="GO" id="GO:0003677">
    <property type="term" value="F:DNA binding"/>
    <property type="evidence" value="ECO:0007669"/>
    <property type="project" value="InterPro"/>
</dbReference>
<sequence>MKNKYPKIGRVMRERAGYTQGFLVTLLGNKYSISSIRNYEIGERDAPVSYLLDLSNLYRCTLPDLFDEEKTYYMYSNIDMLNYSYVNHESKIEKPIVKFAYSYERNIHTDKYDYLYYLLTADDLTLNLPMGTRLLVQMKGKEMIDVNYKERIYLISVDKESHPDYDYEKNFHINPHFKTTETKQFFTKAKLVKDLPNKTVMYYDGKIVRCMNYRKFKNMIDGVVHKYIFDENIDEFALMPSKDGFILQ</sequence>